<dbReference type="InterPro" id="IPR009057">
    <property type="entry name" value="Homeodomain-like_sf"/>
</dbReference>
<dbReference type="SUPFAM" id="SSF46689">
    <property type="entry name" value="Homeodomain-like"/>
    <property type="match status" value="2"/>
</dbReference>
<dbReference type="CDD" id="cd00167">
    <property type="entry name" value="SANT"/>
    <property type="match status" value="2"/>
</dbReference>
<dbReference type="PROSITE" id="PS50076">
    <property type="entry name" value="DNAJ_2"/>
    <property type="match status" value="1"/>
</dbReference>
<feature type="coiled-coil region" evidence="9">
    <location>
        <begin position="214"/>
        <end position="241"/>
    </location>
</feature>
<feature type="compositionally biased region" description="Basic and acidic residues" evidence="10">
    <location>
        <begin position="461"/>
        <end position="472"/>
    </location>
</feature>
<keyword evidence="7" id="KW-0539">Nucleus</keyword>
<feature type="domain" description="SANT" evidence="14">
    <location>
        <begin position="475"/>
        <end position="525"/>
    </location>
</feature>
<evidence type="ECO:0000256" key="9">
    <source>
        <dbReference type="SAM" id="Coils"/>
    </source>
</evidence>
<comment type="subcellular location">
    <subcellularLocation>
        <location evidence="8">Endomembrane system</location>
        <topology evidence="8">Single-pass membrane protein</topology>
    </subcellularLocation>
</comment>
<evidence type="ECO:0000256" key="1">
    <source>
        <dbReference type="ARBA" id="ARBA00022692"/>
    </source>
</evidence>
<evidence type="ECO:0000313" key="16">
    <source>
        <dbReference type="EMBL" id="KAI1242660.1"/>
    </source>
</evidence>
<evidence type="ECO:0000259" key="13">
    <source>
        <dbReference type="PROSITE" id="PS50090"/>
    </source>
</evidence>
<dbReference type="InterPro" id="IPR018253">
    <property type="entry name" value="DnaJ_domain_CS"/>
</dbReference>
<dbReference type="InterPro" id="IPR052606">
    <property type="entry name" value="DnaJ_domain_protein"/>
</dbReference>
<dbReference type="InterPro" id="IPR001623">
    <property type="entry name" value="DnaJ_domain"/>
</dbReference>
<dbReference type="GO" id="GO:0012505">
    <property type="term" value="C:endomembrane system"/>
    <property type="evidence" value="ECO:0007669"/>
    <property type="project" value="UniProtKB-SubCell"/>
</dbReference>
<reference evidence="15" key="1">
    <citation type="submission" date="2020-10" db="EMBL/GenBank/DDBJ databases">
        <title>Feather gene expression reveals the developmental basis of iridescence in African starlings.</title>
        <authorList>
            <person name="Rubenstein D.R."/>
        </authorList>
    </citation>
    <scope>NUCLEOTIDE SEQUENCE</scope>
    <source>
        <strain evidence="15">SS15</strain>
        <tissue evidence="15">Liver</tissue>
    </source>
</reference>
<evidence type="ECO:0000256" key="5">
    <source>
        <dbReference type="ARBA" id="ARBA00023136"/>
    </source>
</evidence>
<keyword evidence="17" id="KW-1185">Reference proteome</keyword>
<dbReference type="PRINTS" id="PR00625">
    <property type="entry name" value="JDOMAIN"/>
</dbReference>
<feature type="compositionally biased region" description="Basic and acidic residues" evidence="10">
    <location>
        <begin position="405"/>
        <end position="415"/>
    </location>
</feature>
<feature type="transmembrane region" description="Helical" evidence="11">
    <location>
        <begin position="118"/>
        <end position="138"/>
    </location>
</feature>
<feature type="domain" description="J" evidence="12">
    <location>
        <begin position="18"/>
        <end position="93"/>
    </location>
</feature>
<reference evidence="16 17" key="2">
    <citation type="journal article" date="2021" name="J. Hered.">
        <title>Feather Gene Expression Elucidates the Developmental Basis of Plumage Iridescence in African Starlings.</title>
        <authorList>
            <person name="Rubenstein D.R."/>
            <person name="Corvelo A."/>
            <person name="MacManes M.D."/>
            <person name="Maia R."/>
            <person name="Narzisi G."/>
            <person name="Rousaki A."/>
            <person name="Vandenabeele P."/>
            <person name="Shawkey M.D."/>
            <person name="Solomon J."/>
        </authorList>
    </citation>
    <scope>NUCLEOTIDE SEQUENCE [LARGE SCALE GENOMIC DNA]</scope>
    <source>
        <strain evidence="16">SS15</strain>
    </source>
</reference>
<comment type="caution">
    <text evidence="15">The sequence shown here is derived from an EMBL/GenBank/DDBJ whole genome shotgun (WGS) entry which is preliminary data.</text>
</comment>
<feature type="compositionally biased region" description="Acidic residues" evidence="10">
    <location>
        <begin position="451"/>
        <end position="460"/>
    </location>
</feature>
<keyword evidence="9" id="KW-0175">Coiled coil</keyword>
<dbReference type="SMART" id="SM00271">
    <property type="entry name" value="DnaJ"/>
    <property type="match status" value="1"/>
</dbReference>
<keyword evidence="1 11" id="KW-0812">Transmembrane</keyword>
<reference evidence="16" key="3">
    <citation type="submission" date="2022-01" db="EMBL/GenBank/DDBJ databases">
        <authorList>
            <person name="Rubenstein D.R."/>
        </authorList>
    </citation>
    <scope>NUCLEOTIDE SEQUENCE</scope>
    <source>
        <strain evidence="16">SS15</strain>
        <tissue evidence="16">Liver</tissue>
    </source>
</reference>
<name>A0A835P496_9PASS</name>
<organism evidence="15">
    <name type="scientific">Lamprotornis superbus</name>
    <dbReference type="NCBI Taxonomy" id="245042"/>
    <lineage>
        <taxon>Eukaryota</taxon>
        <taxon>Metazoa</taxon>
        <taxon>Chordata</taxon>
        <taxon>Craniata</taxon>
        <taxon>Vertebrata</taxon>
        <taxon>Euteleostomi</taxon>
        <taxon>Archelosauria</taxon>
        <taxon>Archosauria</taxon>
        <taxon>Dinosauria</taxon>
        <taxon>Saurischia</taxon>
        <taxon>Theropoda</taxon>
        <taxon>Coelurosauria</taxon>
        <taxon>Aves</taxon>
        <taxon>Neognathae</taxon>
        <taxon>Neoaves</taxon>
        <taxon>Telluraves</taxon>
        <taxon>Australaves</taxon>
        <taxon>Passeriformes</taxon>
        <taxon>Sturnidae</taxon>
        <taxon>Lamprotornis</taxon>
    </lineage>
</organism>
<gene>
    <name evidence="16" type="ORF">IHE44_0000199</name>
    <name evidence="15" type="ORF">IHE44_007890</name>
</gene>
<evidence type="ECO:0000259" key="12">
    <source>
        <dbReference type="PROSITE" id="PS50076"/>
    </source>
</evidence>
<evidence type="ECO:0000256" key="8">
    <source>
        <dbReference type="ARBA" id="ARBA00037847"/>
    </source>
</evidence>
<evidence type="ECO:0000256" key="11">
    <source>
        <dbReference type="SAM" id="Phobius"/>
    </source>
</evidence>
<evidence type="ECO:0000256" key="6">
    <source>
        <dbReference type="ARBA" id="ARBA00023186"/>
    </source>
</evidence>
<dbReference type="Gene3D" id="1.10.10.60">
    <property type="entry name" value="Homeodomain-like"/>
    <property type="match status" value="2"/>
</dbReference>
<evidence type="ECO:0008006" key="18">
    <source>
        <dbReference type="Google" id="ProtNLM"/>
    </source>
</evidence>
<keyword evidence="3" id="KW-0677">Repeat</keyword>
<dbReference type="SMART" id="SM00717">
    <property type="entry name" value="SANT"/>
    <property type="match status" value="2"/>
</dbReference>
<evidence type="ECO:0000313" key="15">
    <source>
        <dbReference type="EMBL" id="KAG0134626.1"/>
    </source>
</evidence>
<evidence type="ECO:0000256" key="3">
    <source>
        <dbReference type="ARBA" id="ARBA00022737"/>
    </source>
</evidence>
<dbReference type="Gene3D" id="1.10.287.110">
    <property type="entry name" value="DnaJ domain"/>
    <property type="match status" value="1"/>
</dbReference>
<accession>A0A835P496</accession>
<dbReference type="AlphaFoldDB" id="A0A835P496"/>
<sequence>MLHDCMVWFSSCRPREEAVYGSAGITPPSFRDAKDASKDASSADIRKAYRKLSLILHPDKNKDENAEIQFRQLVAIYEVLKDEERRQRYDDILINGLPDWRQPVFYYRRVRKMSNAELALLLFIILTVGHYAVVWSIYLEKQLDELLSRKKREKKKKTGGRSTDEAKLAALDKNERVLDKPQWHDLLPCKLGIWFCLTVKALPQLFQDARQLYVEYKETKMKAKEDALAKAELETLQKEKKPKVKKPKLEFPVYTALESSAYIPSYDHGTSIEEIEEQMDDWLGGRNRTQKKKAPEWTEEDLSQLTRSMVKFPGGTPGRWEKIAHELGRSVADVTLKAKQVKDSVTHTPGTIRLSELKTLAHNSKNFKVNVNLPDHIITQREREEEEVEEDGNYNLVSEQMDIQTDPKETMASETRHRRRKIVKAPETALLATKEVPEEKGRGRRQKDFDNTEQEEESDDESRRREKSRAPEELWTQNQQKLLEMALQQYPKGTSDRWDKIAKCVPGKSKEECIARYKLLVELYNFSKIVKSLKCWNKGIPVFPTGKQNKNIQYLSLEQLDNIQMAQARSNTIFLLLVPEAALSLRLPLTREGLKIERFYYSMKPKSCSASQCTASFSQASTKMLIAHSPDTDSTFSAMGSSPLKPSANLHSSTGPEASPSYLLEIMFYLCTSFFLLLFSLLFNRSACFSWSALALERKYPQSVAEVSVSRSKTELQRTKCCSSQASQKRQFTGFHH</sequence>
<feature type="transmembrane region" description="Helical" evidence="11">
    <location>
        <begin position="662"/>
        <end position="683"/>
    </location>
</feature>
<feature type="compositionally biased region" description="Basic and acidic residues" evidence="10">
    <location>
        <begin position="435"/>
        <end position="450"/>
    </location>
</feature>
<evidence type="ECO:0000313" key="17">
    <source>
        <dbReference type="Proteomes" id="UP000618051"/>
    </source>
</evidence>
<dbReference type="PANTHER" id="PTHR44653:SF2">
    <property type="entry name" value="DNAJ HOMOLOG SUBFAMILY C MEMBER 1"/>
    <property type="match status" value="1"/>
</dbReference>
<evidence type="ECO:0000256" key="4">
    <source>
        <dbReference type="ARBA" id="ARBA00022989"/>
    </source>
</evidence>
<dbReference type="OrthoDB" id="1420887at2759"/>
<dbReference type="InterPro" id="IPR036869">
    <property type="entry name" value="J_dom_sf"/>
</dbReference>
<dbReference type="Pfam" id="PF00226">
    <property type="entry name" value="DnaJ"/>
    <property type="match status" value="1"/>
</dbReference>
<evidence type="ECO:0000256" key="2">
    <source>
        <dbReference type="ARBA" id="ARBA00022729"/>
    </source>
</evidence>
<dbReference type="PROSITE" id="PS00636">
    <property type="entry name" value="DNAJ_1"/>
    <property type="match status" value="1"/>
</dbReference>
<evidence type="ECO:0000259" key="14">
    <source>
        <dbReference type="PROSITE" id="PS51293"/>
    </source>
</evidence>
<keyword evidence="2" id="KW-0732">Signal</keyword>
<dbReference type="CDD" id="cd06257">
    <property type="entry name" value="DnaJ"/>
    <property type="match status" value="1"/>
</dbReference>
<feature type="region of interest" description="Disordered" evidence="10">
    <location>
        <begin position="380"/>
        <end position="475"/>
    </location>
</feature>
<dbReference type="PANTHER" id="PTHR44653">
    <property type="entry name" value="DNAJ HOMOLOG SUBFAMILY C MEMBER 1"/>
    <property type="match status" value="1"/>
</dbReference>
<dbReference type="EMBL" id="JADDUC020000001">
    <property type="protein sequence ID" value="KAI1242660.1"/>
    <property type="molecule type" value="Genomic_DNA"/>
</dbReference>
<keyword evidence="6" id="KW-0143">Chaperone</keyword>
<protein>
    <recommendedName>
        <fullName evidence="18">DnaJ homolog subfamily C member 1</fullName>
    </recommendedName>
</protein>
<evidence type="ECO:0000256" key="10">
    <source>
        <dbReference type="SAM" id="MobiDB-lite"/>
    </source>
</evidence>
<dbReference type="InterPro" id="IPR017884">
    <property type="entry name" value="SANT_dom"/>
</dbReference>
<dbReference type="SUPFAM" id="SSF46565">
    <property type="entry name" value="Chaperone J-domain"/>
    <property type="match status" value="1"/>
</dbReference>
<dbReference type="EMBL" id="JADDUC010000004">
    <property type="protein sequence ID" value="KAG0134626.1"/>
    <property type="molecule type" value="Genomic_DNA"/>
</dbReference>
<proteinExistence type="predicted"/>
<dbReference type="InterPro" id="IPR001005">
    <property type="entry name" value="SANT/Myb"/>
</dbReference>
<evidence type="ECO:0000256" key="7">
    <source>
        <dbReference type="ARBA" id="ARBA00023242"/>
    </source>
</evidence>
<dbReference type="Pfam" id="PF23082">
    <property type="entry name" value="Myb_DNA-binding_2"/>
    <property type="match status" value="2"/>
</dbReference>
<dbReference type="Proteomes" id="UP000618051">
    <property type="component" value="Unassembled WGS sequence"/>
</dbReference>
<keyword evidence="5 11" id="KW-0472">Membrane</keyword>
<dbReference type="PROSITE" id="PS51293">
    <property type="entry name" value="SANT"/>
    <property type="match status" value="1"/>
</dbReference>
<feature type="domain" description="Myb-like" evidence="13">
    <location>
        <begin position="467"/>
        <end position="521"/>
    </location>
</feature>
<keyword evidence="4 11" id="KW-1133">Transmembrane helix</keyword>
<dbReference type="FunFam" id="1.10.10.60:FF:000180">
    <property type="entry name" value="DnaJ (Hsp40) homolog, subfamily C, member 2"/>
    <property type="match status" value="1"/>
</dbReference>
<dbReference type="PROSITE" id="PS50090">
    <property type="entry name" value="MYB_LIKE"/>
    <property type="match status" value="1"/>
</dbReference>